<keyword evidence="3" id="KW-1185">Reference proteome</keyword>
<dbReference type="InterPro" id="IPR036388">
    <property type="entry name" value="WH-like_DNA-bd_sf"/>
</dbReference>
<protein>
    <submittedName>
        <fullName evidence="2">DUF433 domain-containing protein</fullName>
    </submittedName>
</protein>
<feature type="transmembrane region" description="Helical" evidence="1">
    <location>
        <begin position="93"/>
        <end position="112"/>
    </location>
</feature>
<dbReference type="Gene3D" id="1.10.10.10">
    <property type="entry name" value="Winged helix-like DNA-binding domain superfamily/Winged helix DNA-binding domain"/>
    <property type="match status" value="1"/>
</dbReference>
<dbReference type="SUPFAM" id="SSF46689">
    <property type="entry name" value="Homeodomain-like"/>
    <property type="match status" value="1"/>
</dbReference>
<dbReference type="Proteomes" id="UP001333818">
    <property type="component" value="Unassembled WGS sequence"/>
</dbReference>
<dbReference type="InterPro" id="IPR007367">
    <property type="entry name" value="DUF433"/>
</dbReference>
<dbReference type="Pfam" id="PF04255">
    <property type="entry name" value="DUF433"/>
    <property type="match status" value="1"/>
</dbReference>
<reference evidence="2" key="1">
    <citation type="submission" date="2024-01" db="EMBL/GenBank/DDBJ databases">
        <title>Bank of Algae and Cyanobacteria of the Azores (BACA) strain genomes.</title>
        <authorList>
            <person name="Luz R."/>
            <person name="Cordeiro R."/>
            <person name="Fonseca A."/>
            <person name="Goncalves V."/>
        </authorList>
    </citation>
    <scope>NUCLEOTIDE SEQUENCE</scope>
    <source>
        <strain evidence="2">BACA0141</strain>
    </source>
</reference>
<dbReference type="EMBL" id="JAZBJZ010000022">
    <property type="protein sequence ID" value="MEE3716639.1"/>
    <property type="molecule type" value="Genomic_DNA"/>
</dbReference>
<name>A0AAW9PYE4_9CYAN</name>
<keyword evidence="1" id="KW-0472">Membrane</keyword>
<proteinExistence type="predicted"/>
<comment type="caution">
    <text evidence="2">The sequence shown here is derived from an EMBL/GenBank/DDBJ whole genome shotgun (WGS) entry which is preliminary data.</text>
</comment>
<dbReference type="PANTHER" id="PTHR34849">
    <property type="entry name" value="SSL5025 PROTEIN"/>
    <property type="match status" value="1"/>
</dbReference>
<evidence type="ECO:0000313" key="2">
    <source>
        <dbReference type="EMBL" id="MEE3716639.1"/>
    </source>
</evidence>
<evidence type="ECO:0000313" key="3">
    <source>
        <dbReference type="Proteomes" id="UP001333818"/>
    </source>
</evidence>
<dbReference type="PANTHER" id="PTHR34849:SF3">
    <property type="entry name" value="SSR2962 PROTEIN"/>
    <property type="match status" value="1"/>
</dbReference>
<sequence length="119" mass="14269">MKLDRITRNPNRINGQPCIRNLRLTVRRVLELLATYPDRSELYQEFPELEEEDIRQALIYASTYLDDRIIDLSQSYETVACDRRSSVVRHFSLLFYGVFKILQVFGALRWYYLKNNCDR</sequence>
<accession>A0AAW9PYE4</accession>
<gene>
    <name evidence="2" type="ORF">V2H45_07770</name>
</gene>
<organism evidence="2 3">
    <name type="scientific">Tumidithrix elongata BACA0141</name>
    <dbReference type="NCBI Taxonomy" id="2716417"/>
    <lineage>
        <taxon>Bacteria</taxon>
        <taxon>Bacillati</taxon>
        <taxon>Cyanobacteriota</taxon>
        <taxon>Cyanophyceae</taxon>
        <taxon>Pseudanabaenales</taxon>
        <taxon>Pseudanabaenaceae</taxon>
        <taxon>Tumidithrix</taxon>
        <taxon>Tumidithrix elongata</taxon>
    </lineage>
</organism>
<dbReference type="AlphaFoldDB" id="A0AAW9PYE4"/>
<keyword evidence="1" id="KW-1133">Transmembrane helix</keyword>
<evidence type="ECO:0000256" key="1">
    <source>
        <dbReference type="SAM" id="Phobius"/>
    </source>
</evidence>
<dbReference type="InterPro" id="IPR009057">
    <property type="entry name" value="Homeodomain-like_sf"/>
</dbReference>
<keyword evidence="1" id="KW-0812">Transmembrane</keyword>